<keyword evidence="3" id="KW-0133">Cell shape</keyword>
<dbReference type="InterPro" id="IPR055342">
    <property type="entry name" value="MreC_beta-barrel_core"/>
</dbReference>
<reference evidence="8 9" key="1">
    <citation type="submission" date="2024-05" db="EMBL/GenBank/DDBJ databases">
        <authorList>
            <person name="Liu Q."/>
            <person name="Xin Y.-H."/>
        </authorList>
    </citation>
    <scope>NUCLEOTIDE SEQUENCE [LARGE SCALE GENOMIC DNA]</scope>
    <source>
        <strain evidence="8 9">CGMCC 1.15349</strain>
    </source>
</reference>
<evidence type="ECO:0000259" key="7">
    <source>
        <dbReference type="Pfam" id="PF04085"/>
    </source>
</evidence>
<dbReference type="RefSeq" id="WP_345862199.1">
    <property type="nucleotide sequence ID" value="NZ_JBDIMF010000001.1"/>
</dbReference>
<gene>
    <name evidence="8" type="primary">mreC</name>
    <name evidence="8" type="ORF">ABC969_00040</name>
</gene>
<feature type="compositionally biased region" description="Low complexity" evidence="5">
    <location>
        <begin position="302"/>
        <end position="312"/>
    </location>
</feature>
<evidence type="ECO:0000256" key="2">
    <source>
        <dbReference type="ARBA" id="ARBA00013855"/>
    </source>
</evidence>
<comment type="caution">
    <text evidence="8">The sequence shown here is derived from an EMBL/GenBank/DDBJ whole genome shotgun (WGS) entry which is preliminary data.</text>
</comment>
<proteinExistence type="inferred from homology"/>
<accession>A0ABU9XLW7</accession>
<dbReference type="Pfam" id="PF04085">
    <property type="entry name" value="MreC"/>
    <property type="match status" value="1"/>
</dbReference>
<evidence type="ECO:0000256" key="5">
    <source>
        <dbReference type="SAM" id="MobiDB-lite"/>
    </source>
</evidence>
<name>A0ABU9XLW7_9SPHN</name>
<evidence type="ECO:0000256" key="3">
    <source>
        <dbReference type="ARBA" id="ARBA00022960"/>
    </source>
</evidence>
<protein>
    <recommendedName>
        <fullName evidence="2">Cell shape-determining protein MreC</fullName>
    </recommendedName>
    <alternativeName>
        <fullName evidence="4">Cell shape protein MreC</fullName>
    </alternativeName>
</protein>
<organism evidence="8 9">
    <name type="scientific">Sphingomonas qilianensis</name>
    <dbReference type="NCBI Taxonomy" id="1736690"/>
    <lineage>
        <taxon>Bacteria</taxon>
        <taxon>Pseudomonadati</taxon>
        <taxon>Pseudomonadota</taxon>
        <taxon>Alphaproteobacteria</taxon>
        <taxon>Sphingomonadales</taxon>
        <taxon>Sphingomonadaceae</taxon>
        <taxon>Sphingomonas</taxon>
    </lineage>
</organism>
<evidence type="ECO:0000313" key="8">
    <source>
        <dbReference type="EMBL" id="MEN2784809.1"/>
    </source>
</evidence>
<dbReference type="PANTHER" id="PTHR34138">
    <property type="entry name" value="CELL SHAPE-DETERMINING PROTEIN MREC"/>
    <property type="match status" value="1"/>
</dbReference>
<evidence type="ECO:0000256" key="4">
    <source>
        <dbReference type="ARBA" id="ARBA00032089"/>
    </source>
</evidence>
<feature type="domain" description="Rod shape-determining protein MreC beta-barrel core" evidence="7">
    <location>
        <begin position="136"/>
        <end position="255"/>
    </location>
</feature>
<dbReference type="EMBL" id="JBDIMF010000001">
    <property type="protein sequence ID" value="MEN2784809.1"/>
    <property type="molecule type" value="Genomic_DNA"/>
</dbReference>
<evidence type="ECO:0000256" key="1">
    <source>
        <dbReference type="ARBA" id="ARBA00009369"/>
    </source>
</evidence>
<sequence>MAPSRNRRPGFSRRAQYGLFLSYVIAGAGALVALVLLALSSVNPPAYAAARATVAELTTPLSSGLAAIGRGLGSIPAGIGEHFAVKARNAELRRELADASRLLQRARTLNYDNRRLRALLHFRERAVQPVVTARLVSSTASSTRRVAVLNAGSWQGVREGQPVQGPEGLIGRILETGPNTARVLLITDPESIVPVRRTRDGLAALVVGRGDGMLDVRSVSLANAAFGAGDLFVTSGTGGIFAPNIPVARVVRRASDIALARALAQPNTLDFALVQQAFLPPPAPKPAPTATPTAMPSPSPTSAPTLAPSAPE</sequence>
<keyword evidence="6" id="KW-1133">Transmembrane helix</keyword>
<dbReference type="Proteomes" id="UP001404104">
    <property type="component" value="Unassembled WGS sequence"/>
</dbReference>
<dbReference type="Gene3D" id="2.40.10.350">
    <property type="entry name" value="Rod shape-determining protein MreC, domain 2"/>
    <property type="match status" value="1"/>
</dbReference>
<comment type="similarity">
    <text evidence="1">Belongs to the MreC family.</text>
</comment>
<dbReference type="PANTHER" id="PTHR34138:SF1">
    <property type="entry name" value="CELL SHAPE-DETERMINING PROTEIN MREC"/>
    <property type="match status" value="1"/>
</dbReference>
<dbReference type="Gene3D" id="2.40.10.340">
    <property type="entry name" value="Rod shape-determining protein MreC, domain 1"/>
    <property type="match status" value="1"/>
</dbReference>
<feature type="transmembrane region" description="Helical" evidence="6">
    <location>
        <begin position="20"/>
        <end position="39"/>
    </location>
</feature>
<keyword evidence="6" id="KW-0812">Transmembrane</keyword>
<dbReference type="InterPro" id="IPR042175">
    <property type="entry name" value="Cell/Rod_MreC_2"/>
</dbReference>
<dbReference type="InterPro" id="IPR042177">
    <property type="entry name" value="Cell/Rod_1"/>
</dbReference>
<keyword evidence="9" id="KW-1185">Reference proteome</keyword>
<evidence type="ECO:0000313" key="9">
    <source>
        <dbReference type="Proteomes" id="UP001404104"/>
    </source>
</evidence>
<feature type="compositionally biased region" description="Pro residues" evidence="5">
    <location>
        <begin position="280"/>
        <end position="301"/>
    </location>
</feature>
<keyword evidence="6" id="KW-0472">Membrane</keyword>
<dbReference type="InterPro" id="IPR007221">
    <property type="entry name" value="MreC"/>
</dbReference>
<feature type="region of interest" description="Disordered" evidence="5">
    <location>
        <begin position="280"/>
        <end position="312"/>
    </location>
</feature>
<evidence type="ECO:0000256" key="6">
    <source>
        <dbReference type="SAM" id="Phobius"/>
    </source>
</evidence>